<dbReference type="OrthoDB" id="2943787at2"/>
<reference evidence="2 3" key="1">
    <citation type="submission" date="2017-05" db="EMBL/GenBank/DDBJ databases">
        <authorList>
            <person name="Varghese N."/>
            <person name="Submissions S."/>
        </authorList>
    </citation>
    <scope>NUCLEOTIDE SEQUENCE [LARGE SCALE GENOMIC DNA]</scope>
    <source>
        <strain evidence="2 3">DSM 45474</strain>
    </source>
</reference>
<keyword evidence="3" id="KW-1185">Reference proteome</keyword>
<dbReference type="EMBL" id="FXTI01000013">
    <property type="protein sequence ID" value="SMO91570.1"/>
    <property type="molecule type" value="Genomic_DNA"/>
</dbReference>
<proteinExistence type="predicted"/>
<accession>A0A521F7Q9</accession>
<protein>
    <submittedName>
        <fullName evidence="2">Uncharacterized protein</fullName>
    </submittedName>
</protein>
<feature type="transmembrane region" description="Helical" evidence="1">
    <location>
        <begin position="156"/>
        <end position="176"/>
    </location>
</feature>
<gene>
    <name evidence="2" type="ORF">SAMN06264849_11333</name>
</gene>
<keyword evidence="1" id="KW-0472">Membrane</keyword>
<keyword evidence="1" id="KW-0812">Transmembrane</keyword>
<sequence length="182" mass="20120">MVINKTVKCTIIYMLTLAIFISFGFPKQAFASNSKITNEQKIQVLADQIEFLVEEALVVKNGERTYDFDKIENRFGTKFANELKSLTVDKSLTVNSMKTKPQFIKIPGRPADNVWAKCVIEALADNFGVGIITAAIEGGFYAYLKKKAYHEAAKLLARFIVGSNAAGLAATLIYYGSKCSLK</sequence>
<evidence type="ECO:0000256" key="1">
    <source>
        <dbReference type="SAM" id="Phobius"/>
    </source>
</evidence>
<evidence type="ECO:0000313" key="3">
    <source>
        <dbReference type="Proteomes" id="UP000315636"/>
    </source>
</evidence>
<dbReference type="RefSeq" id="WP_142506606.1">
    <property type="nucleotide sequence ID" value="NZ_FXTI01000013.1"/>
</dbReference>
<evidence type="ECO:0000313" key="2">
    <source>
        <dbReference type="EMBL" id="SMO91570.1"/>
    </source>
</evidence>
<organism evidence="2 3">
    <name type="scientific">Melghirimyces algeriensis</name>
    <dbReference type="NCBI Taxonomy" id="910412"/>
    <lineage>
        <taxon>Bacteria</taxon>
        <taxon>Bacillati</taxon>
        <taxon>Bacillota</taxon>
        <taxon>Bacilli</taxon>
        <taxon>Bacillales</taxon>
        <taxon>Thermoactinomycetaceae</taxon>
        <taxon>Melghirimyces</taxon>
    </lineage>
</organism>
<dbReference type="AlphaFoldDB" id="A0A521F7Q9"/>
<keyword evidence="1" id="KW-1133">Transmembrane helix</keyword>
<dbReference type="Proteomes" id="UP000315636">
    <property type="component" value="Unassembled WGS sequence"/>
</dbReference>
<name>A0A521F7Q9_9BACL</name>